<accession>A0A194S7Q3</accession>
<dbReference type="GO" id="GO:0005956">
    <property type="term" value="C:protein kinase CK2 complex"/>
    <property type="evidence" value="ECO:0007669"/>
    <property type="project" value="UniProtKB-UniRule"/>
</dbReference>
<dbReference type="Pfam" id="PF01214">
    <property type="entry name" value="CK_II_beta"/>
    <property type="match status" value="1"/>
</dbReference>
<dbReference type="Gene3D" id="2.20.25.20">
    <property type="match status" value="1"/>
</dbReference>
<comment type="function">
    <text evidence="2 3">Regulatory subunit of casein kinase II/CK2. As part of the kinase complex regulates the basal catalytic activity of the alpha subunit a constitutively active serine/threonine-protein kinase that phosphorylates a large number of substrates containing acidic residues C-terminal to the phosphorylated serine or threonine.</text>
</comment>
<evidence type="ECO:0000313" key="4">
    <source>
        <dbReference type="EMBL" id="KPV76520.1"/>
    </source>
</evidence>
<dbReference type="InterPro" id="IPR000704">
    <property type="entry name" value="Casein_kinase_II_reg-sub"/>
</dbReference>
<comment type="similarity">
    <text evidence="1 3">Belongs to the casein kinase 2 subunit beta family.</text>
</comment>
<proteinExistence type="inferred from homology"/>
<dbReference type="PROSITE" id="PS01101">
    <property type="entry name" value="CK2_BETA"/>
    <property type="match status" value="1"/>
</dbReference>
<gene>
    <name evidence="4" type="ORF">RHOBADRAFT_42863</name>
</gene>
<dbReference type="OMA" id="DADFGRC"/>
<dbReference type="GO" id="GO:0006359">
    <property type="term" value="P:regulation of transcription by RNA polymerase III"/>
    <property type="evidence" value="ECO:0007669"/>
    <property type="project" value="TreeGrafter"/>
</dbReference>
<dbReference type="GO" id="GO:0005737">
    <property type="term" value="C:cytoplasm"/>
    <property type="evidence" value="ECO:0007669"/>
    <property type="project" value="TreeGrafter"/>
</dbReference>
<dbReference type="EMBL" id="KQ474076">
    <property type="protein sequence ID" value="KPV76520.1"/>
    <property type="molecule type" value="Genomic_DNA"/>
</dbReference>
<dbReference type="OrthoDB" id="3971593at2759"/>
<sequence length="264" mass="29180">MSVAGTGARMADDLSLSSSASYANSWISWFLASKGNEYFCEVDEEYILDRFNLTGLNAEVQGYSAALDLITDTAADEDLNDEQREHLESSARHLYGLIHARFIITSRGLSKMIEKYKKGDFGRCPRVLCYGQPLLPLGLSDLPYQKAVKLYCPRCEDLYSPKSSRHGSIDGAYFGSTFAHMLFMVYPGMIPSKSVPGAGQGAGGQAGLGGGGLGAQAASKVERVRPRIFGFQVHEHAKLLRWQEKVRDRQITRLEDIEREGQLE</sequence>
<dbReference type="GO" id="GO:0034456">
    <property type="term" value="C:UTP-C complex"/>
    <property type="evidence" value="ECO:0007669"/>
    <property type="project" value="TreeGrafter"/>
</dbReference>
<dbReference type="Proteomes" id="UP000053890">
    <property type="component" value="Unassembled WGS sequence"/>
</dbReference>
<keyword evidence="5" id="KW-1185">Reference proteome</keyword>
<evidence type="ECO:0000256" key="2">
    <source>
        <dbReference type="ARBA" id="ARBA00045899"/>
    </source>
</evidence>
<evidence type="ECO:0000256" key="1">
    <source>
        <dbReference type="ARBA" id="ARBA00006941"/>
    </source>
</evidence>
<evidence type="ECO:0000256" key="3">
    <source>
        <dbReference type="RuleBase" id="RU361268"/>
    </source>
</evidence>
<dbReference type="PRINTS" id="PR00472">
    <property type="entry name" value="CASNKINASEII"/>
</dbReference>
<dbReference type="RefSeq" id="XP_018272569.1">
    <property type="nucleotide sequence ID" value="XM_018414123.1"/>
</dbReference>
<dbReference type="InterPro" id="IPR035991">
    <property type="entry name" value="Casein_kinase_II_beta-like"/>
</dbReference>
<dbReference type="FunFam" id="1.10.1820.10:FF:000003">
    <property type="entry name" value="Casein kinase II subunit beta"/>
    <property type="match status" value="1"/>
</dbReference>
<dbReference type="STRING" id="578459.A0A194S7Q3"/>
<name>A0A194S7Q3_RHOGW</name>
<dbReference type="GeneID" id="28974571"/>
<dbReference type="SMART" id="SM01085">
    <property type="entry name" value="CK_II_beta"/>
    <property type="match status" value="1"/>
</dbReference>
<dbReference type="Gene3D" id="1.10.1820.10">
    <property type="entry name" value="protein kinase ck2 holoenzyme, chain C, domain 1"/>
    <property type="match status" value="1"/>
</dbReference>
<dbReference type="PANTHER" id="PTHR11740">
    <property type="entry name" value="CASEIN KINASE II SUBUNIT BETA"/>
    <property type="match status" value="1"/>
</dbReference>
<dbReference type="GO" id="GO:0019887">
    <property type="term" value="F:protein kinase regulator activity"/>
    <property type="evidence" value="ECO:0007669"/>
    <property type="project" value="InterPro"/>
</dbReference>
<dbReference type="FunFam" id="2.20.25.20:FF:000002">
    <property type="entry name" value="Casein kinase II subunit beta"/>
    <property type="match status" value="1"/>
</dbReference>
<dbReference type="InterPro" id="IPR016149">
    <property type="entry name" value="Casein_kin_II_reg-sub_N"/>
</dbReference>
<reference evidence="4 5" key="1">
    <citation type="journal article" date="2015" name="Front. Microbiol.">
        <title>Genome sequence of the plant growth promoting endophytic yeast Rhodotorula graminis WP1.</title>
        <authorList>
            <person name="Firrincieli A."/>
            <person name="Otillar R."/>
            <person name="Salamov A."/>
            <person name="Schmutz J."/>
            <person name="Khan Z."/>
            <person name="Redman R.S."/>
            <person name="Fleck N.D."/>
            <person name="Lindquist E."/>
            <person name="Grigoriev I.V."/>
            <person name="Doty S.L."/>
        </authorList>
    </citation>
    <scope>NUCLEOTIDE SEQUENCE [LARGE SCALE GENOMIC DNA]</scope>
    <source>
        <strain evidence="4 5">WP1</strain>
    </source>
</reference>
<dbReference type="AlphaFoldDB" id="A0A194S7Q3"/>
<dbReference type="SUPFAM" id="SSF57798">
    <property type="entry name" value="Casein kinase II beta subunit"/>
    <property type="match status" value="1"/>
</dbReference>
<dbReference type="PANTHER" id="PTHR11740:SF39">
    <property type="entry name" value="CASEIN KINASE II SUBUNIT BETA"/>
    <property type="match status" value="1"/>
</dbReference>
<protein>
    <recommendedName>
        <fullName evidence="3">Casein kinase II subunit beta</fullName>
        <shortName evidence="3">CK II beta</shortName>
    </recommendedName>
</protein>
<organism evidence="4 5">
    <name type="scientific">Rhodotorula graminis (strain WP1)</name>
    <dbReference type="NCBI Taxonomy" id="578459"/>
    <lineage>
        <taxon>Eukaryota</taxon>
        <taxon>Fungi</taxon>
        <taxon>Dikarya</taxon>
        <taxon>Basidiomycota</taxon>
        <taxon>Pucciniomycotina</taxon>
        <taxon>Microbotryomycetes</taxon>
        <taxon>Sporidiobolales</taxon>
        <taxon>Sporidiobolaceae</taxon>
        <taxon>Rhodotorula</taxon>
    </lineage>
</organism>
<evidence type="ECO:0000313" key="5">
    <source>
        <dbReference type="Proteomes" id="UP000053890"/>
    </source>
</evidence>
<comment type="subunit">
    <text evidence="3">Tetramer of two alpha and two beta subunits.</text>
</comment>